<dbReference type="InterPro" id="IPR010445">
    <property type="entry name" value="LapA_dom"/>
</dbReference>
<evidence type="ECO:0000256" key="6">
    <source>
        <dbReference type="SAM" id="Phobius"/>
    </source>
</evidence>
<feature type="compositionally biased region" description="Basic and acidic residues" evidence="5">
    <location>
        <begin position="1"/>
        <end position="13"/>
    </location>
</feature>
<proteinExistence type="predicted"/>
<evidence type="ECO:0000313" key="8">
    <source>
        <dbReference type="EMBL" id="GIE02942.1"/>
    </source>
</evidence>
<organism evidence="8 9">
    <name type="scientific">Paractinoplanes durhamensis</name>
    <dbReference type="NCBI Taxonomy" id="113563"/>
    <lineage>
        <taxon>Bacteria</taxon>
        <taxon>Bacillati</taxon>
        <taxon>Actinomycetota</taxon>
        <taxon>Actinomycetes</taxon>
        <taxon>Micromonosporales</taxon>
        <taxon>Micromonosporaceae</taxon>
        <taxon>Paractinoplanes</taxon>
    </lineage>
</organism>
<evidence type="ECO:0000256" key="2">
    <source>
        <dbReference type="ARBA" id="ARBA00022692"/>
    </source>
</evidence>
<evidence type="ECO:0000256" key="5">
    <source>
        <dbReference type="SAM" id="MobiDB-lite"/>
    </source>
</evidence>
<keyword evidence="1" id="KW-1003">Cell membrane</keyword>
<dbReference type="Proteomes" id="UP000637628">
    <property type="component" value="Unassembled WGS sequence"/>
</dbReference>
<accession>A0ABQ3YZF1</accession>
<keyword evidence="3 6" id="KW-1133">Transmembrane helix</keyword>
<evidence type="ECO:0000256" key="4">
    <source>
        <dbReference type="ARBA" id="ARBA00023136"/>
    </source>
</evidence>
<dbReference type="EMBL" id="BOML01000034">
    <property type="protein sequence ID" value="GIE02942.1"/>
    <property type="molecule type" value="Genomic_DNA"/>
</dbReference>
<dbReference type="RefSeq" id="WP_203728657.1">
    <property type="nucleotide sequence ID" value="NZ_BAAATX010000062.1"/>
</dbReference>
<reference evidence="8 9" key="1">
    <citation type="submission" date="2021-01" db="EMBL/GenBank/DDBJ databases">
        <title>Whole genome shotgun sequence of Actinoplanes durhamensis NBRC 14914.</title>
        <authorList>
            <person name="Komaki H."/>
            <person name="Tamura T."/>
        </authorList>
    </citation>
    <scope>NUCLEOTIDE SEQUENCE [LARGE SCALE GENOMIC DNA]</scope>
    <source>
        <strain evidence="8 9">NBRC 14914</strain>
    </source>
</reference>
<evidence type="ECO:0000256" key="3">
    <source>
        <dbReference type="ARBA" id="ARBA00022989"/>
    </source>
</evidence>
<feature type="transmembrane region" description="Helical" evidence="6">
    <location>
        <begin position="89"/>
        <end position="112"/>
    </location>
</feature>
<keyword evidence="9" id="KW-1185">Reference proteome</keyword>
<feature type="region of interest" description="Disordered" evidence="5">
    <location>
        <begin position="1"/>
        <end position="43"/>
    </location>
</feature>
<feature type="compositionally biased region" description="Pro residues" evidence="5">
    <location>
        <begin position="14"/>
        <end position="24"/>
    </location>
</feature>
<evidence type="ECO:0000313" key="9">
    <source>
        <dbReference type="Proteomes" id="UP000637628"/>
    </source>
</evidence>
<protein>
    <recommendedName>
        <fullName evidence="7">Lipopolysaccharide assembly protein A domain-containing protein</fullName>
    </recommendedName>
</protein>
<keyword evidence="2 6" id="KW-0812">Transmembrane</keyword>
<dbReference type="Pfam" id="PF06305">
    <property type="entry name" value="LapA_dom"/>
    <property type="match status" value="1"/>
</dbReference>
<comment type="caution">
    <text evidence="8">The sequence shown here is derived from an EMBL/GenBank/DDBJ whole genome shotgun (WGS) entry which is preliminary data.</text>
</comment>
<evidence type="ECO:0000259" key="7">
    <source>
        <dbReference type="Pfam" id="PF06305"/>
    </source>
</evidence>
<sequence>MTLSPEDRPERELPPPPPAAPEDPPATDSGTDAEEAPGRHRQPFTRTRAAWAGVWAGIAVVILLIIFIGQNTAPVQIHFLWLDGQIPTALALLIAGVGGAIIALAAGAARILQLRRMMRRDHR</sequence>
<name>A0ABQ3YZF1_9ACTN</name>
<keyword evidence="4 6" id="KW-0472">Membrane</keyword>
<evidence type="ECO:0000256" key="1">
    <source>
        <dbReference type="ARBA" id="ARBA00022475"/>
    </source>
</evidence>
<feature type="transmembrane region" description="Helical" evidence="6">
    <location>
        <begin position="49"/>
        <end position="69"/>
    </location>
</feature>
<gene>
    <name evidence="8" type="ORF">Adu01nite_42920</name>
</gene>
<feature type="domain" description="Lipopolysaccharide assembly protein A" evidence="7">
    <location>
        <begin position="70"/>
        <end position="121"/>
    </location>
</feature>